<dbReference type="InterPro" id="IPR007361">
    <property type="entry name" value="DUF427"/>
</dbReference>
<dbReference type="RefSeq" id="WP_141613827.1">
    <property type="nucleotide sequence ID" value="NZ_CP041253.1"/>
</dbReference>
<name>A0A514CFG4_9BACT</name>
<dbReference type="PANTHER" id="PTHR34310:SF5">
    <property type="entry name" value="DUF427 DOMAIN PROTEIN (AFU_ORTHOLOGUE AFUA_3G02220)"/>
    <property type="match status" value="1"/>
</dbReference>
<keyword evidence="3" id="KW-1185">Reference proteome</keyword>
<dbReference type="PANTHER" id="PTHR34310">
    <property type="entry name" value="DUF427 DOMAIN PROTEIN (AFU_ORTHOLOGUE AFUA_3G02220)"/>
    <property type="match status" value="1"/>
</dbReference>
<evidence type="ECO:0000259" key="1">
    <source>
        <dbReference type="Pfam" id="PF04248"/>
    </source>
</evidence>
<organism evidence="2 3">
    <name type="scientific">Echinicola soli</name>
    <dbReference type="NCBI Taxonomy" id="2591634"/>
    <lineage>
        <taxon>Bacteria</taxon>
        <taxon>Pseudomonadati</taxon>
        <taxon>Bacteroidota</taxon>
        <taxon>Cytophagia</taxon>
        <taxon>Cytophagales</taxon>
        <taxon>Cyclobacteriaceae</taxon>
        <taxon>Echinicola</taxon>
    </lineage>
</organism>
<gene>
    <name evidence="2" type="ORF">FKX85_05805</name>
</gene>
<reference evidence="2 3" key="1">
    <citation type="submission" date="2019-06" db="EMBL/GenBank/DDBJ databases">
        <title>Echinicola alkalisoli sp. nov. isolated from saline soil.</title>
        <authorList>
            <person name="Sun J.-Q."/>
            <person name="Xu L."/>
        </authorList>
    </citation>
    <scope>NUCLEOTIDE SEQUENCE [LARGE SCALE GENOMIC DNA]</scope>
    <source>
        <strain evidence="2 3">LN3S3</strain>
    </source>
</reference>
<dbReference type="OrthoDB" id="119916at2"/>
<accession>A0A514CFG4</accession>
<dbReference type="KEGG" id="echi:FKX85_05805"/>
<evidence type="ECO:0000313" key="2">
    <source>
        <dbReference type="EMBL" id="QDH78571.1"/>
    </source>
</evidence>
<dbReference type="AlphaFoldDB" id="A0A514CFG4"/>
<sequence length="93" mass="10648">MKAVFNDVIIAESDETIVLEGNHYFPPQSLKKEYFVESDYKTSCPWKGSASYYTVNVNGEVQEDAGWYYKSPSEAAKEIKDHVAFWKGVKVEE</sequence>
<dbReference type="Proteomes" id="UP000316614">
    <property type="component" value="Chromosome"/>
</dbReference>
<dbReference type="Gene3D" id="2.170.150.40">
    <property type="entry name" value="Domain of unknown function (DUF427)"/>
    <property type="match status" value="1"/>
</dbReference>
<protein>
    <submittedName>
        <fullName evidence="2">DUF427 domain-containing protein</fullName>
    </submittedName>
</protein>
<dbReference type="EMBL" id="CP041253">
    <property type="protein sequence ID" value="QDH78571.1"/>
    <property type="molecule type" value="Genomic_DNA"/>
</dbReference>
<feature type="domain" description="DUF427" evidence="1">
    <location>
        <begin position="1"/>
        <end position="87"/>
    </location>
</feature>
<proteinExistence type="predicted"/>
<dbReference type="Pfam" id="PF04248">
    <property type="entry name" value="NTP_transf_9"/>
    <property type="match status" value="1"/>
</dbReference>
<dbReference type="InterPro" id="IPR038694">
    <property type="entry name" value="DUF427_sf"/>
</dbReference>
<evidence type="ECO:0000313" key="3">
    <source>
        <dbReference type="Proteomes" id="UP000316614"/>
    </source>
</evidence>